<keyword evidence="3" id="KW-1185">Reference proteome</keyword>
<protein>
    <submittedName>
        <fullName evidence="2">Uncharacterized protein</fullName>
    </submittedName>
</protein>
<feature type="region of interest" description="Disordered" evidence="1">
    <location>
        <begin position="1"/>
        <end position="29"/>
    </location>
</feature>
<dbReference type="PANTHER" id="PTHR35020:SF2">
    <property type="entry name" value="N-ACETYLGLUCOSAMINE-INDUCED PROTEIN 1"/>
    <property type="match status" value="1"/>
</dbReference>
<dbReference type="PANTHER" id="PTHR35020">
    <property type="entry name" value="N-ACETYLGLUCOSAMINE-INDUCED PROTEIN 1"/>
    <property type="match status" value="1"/>
</dbReference>
<dbReference type="Proteomes" id="UP000738325">
    <property type="component" value="Unassembled WGS sequence"/>
</dbReference>
<evidence type="ECO:0000313" key="2">
    <source>
        <dbReference type="EMBL" id="KAG0327307.1"/>
    </source>
</evidence>
<dbReference type="OrthoDB" id="498286at2759"/>
<proteinExistence type="predicted"/>
<name>A0A9P6RW28_9FUNG</name>
<comment type="caution">
    <text evidence="2">The sequence shown here is derived from an EMBL/GenBank/DDBJ whole genome shotgun (WGS) entry which is preliminary data.</text>
</comment>
<evidence type="ECO:0000313" key="3">
    <source>
        <dbReference type="Proteomes" id="UP000738325"/>
    </source>
</evidence>
<organism evidence="2 3">
    <name type="scientific">Dissophora globulifera</name>
    <dbReference type="NCBI Taxonomy" id="979702"/>
    <lineage>
        <taxon>Eukaryota</taxon>
        <taxon>Fungi</taxon>
        <taxon>Fungi incertae sedis</taxon>
        <taxon>Mucoromycota</taxon>
        <taxon>Mortierellomycotina</taxon>
        <taxon>Mortierellomycetes</taxon>
        <taxon>Mortierellales</taxon>
        <taxon>Mortierellaceae</taxon>
        <taxon>Dissophora</taxon>
    </lineage>
</organism>
<dbReference type="GO" id="GO:0005737">
    <property type="term" value="C:cytoplasm"/>
    <property type="evidence" value="ECO:0007669"/>
    <property type="project" value="TreeGrafter"/>
</dbReference>
<dbReference type="InterPro" id="IPR022036">
    <property type="entry name" value="DUF3605"/>
</dbReference>
<dbReference type="GO" id="GO:0006044">
    <property type="term" value="P:N-acetylglucosamine metabolic process"/>
    <property type="evidence" value="ECO:0007669"/>
    <property type="project" value="TreeGrafter"/>
</dbReference>
<dbReference type="AlphaFoldDB" id="A0A9P6RW28"/>
<dbReference type="Pfam" id="PF12239">
    <property type="entry name" value="DUF3605"/>
    <property type="match status" value="1"/>
</dbReference>
<dbReference type="EMBL" id="JAAAIP010000059">
    <property type="protein sequence ID" value="KAG0327307.1"/>
    <property type="molecule type" value="Genomic_DNA"/>
</dbReference>
<reference evidence="2" key="1">
    <citation type="journal article" date="2020" name="Fungal Divers.">
        <title>Resolving the Mortierellaceae phylogeny through synthesis of multi-gene phylogenetics and phylogenomics.</title>
        <authorList>
            <person name="Vandepol N."/>
            <person name="Liber J."/>
            <person name="Desiro A."/>
            <person name="Na H."/>
            <person name="Kennedy M."/>
            <person name="Barry K."/>
            <person name="Grigoriev I.V."/>
            <person name="Miller A.N."/>
            <person name="O'Donnell K."/>
            <person name="Stajich J.E."/>
            <person name="Bonito G."/>
        </authorList>
    </citation>
    <scope>NUCLEOTIDE SEQUENCE</scope>
    <source>
        <strain evidence="2">REB-010B</strain>
    </source>
</reference>
<evidence type="ECO:0000256" key="1">
    <source>
        <dbReference type="SAM" id="MobiDB-lite"/>
    </source>
</evidence>
<gene>
    <name evidence="2" type="ORF">BGZ99_007902</name>
</gene>
<feature type="compositionally biased region" description="Polar residues" evidence="1">
    <location>
        <begin position="1"/>
        <end position="18"/>
    </location>
</feature>
<sequence>MTGNDTSSSTLYPHSTDFTGRPPPPDEGYSWAQIKEAIDSNSLHGLRRTDKGQYEYEQWQAKIDRATYNNVGEYIAFAILQWPDLEDPAESKEADHSMTLEERHRAIEPRLTIRLNHYPFPVQESIQYFVLWSTRDMSVQEERVRLNDYLKQQLEGGQGSSSGGLAPGLLAPAPGKRKQWMFFVNPVELRSVATVDHIHVFVRDVEAMDI</sequence>
<accession>A0A9P6RW28</accession>